<sequence>MNIRNVKILGTGEYVPATTLTDLEMDERLGMPPGWSRRTTDVQSRHFAAPGERAAVMGARAAEAALEAASLALEDVDCLVCASGTRQQALPCTAVFIQEAMQAGQSGIPAFDIDATCLSFLTALDVMSSLVAVGRYRRVLIVSAEIASVGLDWTHKESAALFGDGAAAAVIGPADEAGPSRILAASLRTYSAGAAFSEIRAGGTLRHPDGPTPAAAQDYRFAMNGPAIFKMASRLLPDFARELLTASDTTMAAIQAVVPHQGSALAMRLLERKLGIAREQLVYITPTRGNTIAASIPMGLHAAIGSGRVKRGDRVLLLGTAAGLTLGGVVLDY</sequence>
<evidence type="ECO:0000313" key="5">
    <source>
        <dbReference type="EMBL" id="MBD2847605.1"/>
    </source>
</evidence>
<dbReference type="InterPro" id="IPR013747">
    <property type="entry name" value="ACP_syn_III_C"/>
</dbReference>
<dbReference type="Gene3D" id="3.40.47.10">
    <property type="match status" value="2"/>
</dbReference>
<evidence type="ECO:0000313" key="6">
    <source>
        <dbReference type="Proteomes" id="UP000621560"/>
    </source>
</evidence>
<dbReference type="EMBL" id="JACXIZ010000041">
    <property type="protein sequence ID" value="MBD2847605.1"/>
    <property type="molecule type" value="Genomic_DNA"/>
</dbReference>
<feature type="domain" description="Beta-ketoacyl-[acyl-carrier-protein] synthase III N-terminal" evidence="4">
    <location>
        <begin position="111"/>
        <end position="190"/>
    </location>
</feature>
<feature type="domain" description="Beta-ketoacyl-[acyl-carrier-protein] synthase III C-terminal" evidence="3">
    <location>
        <begin position="244"/>
        <end position="332"/>
    </location>
</feature>
<dbReference type="Proteomes" id="UP000621560">
    <property type="component" value="Unassembled WGS sequence"/>
</dbReference>
<name>A0A927GTZ3_9BACL</name>
<evidence type="ECO:0000256" key="2">
    <source>
        <dbReference type="ARBA" id="ARBA00023315"/>
    </source>
</evidence>
<dbReference type="SUPFAM" id="SSF53901">
    <property type="entry name" value="Thiolase-like"/>
    <property type="match status" value="1"/>
</dbReference>
<evidence type="ECO:0000259" key="4">
    <source>
        <dbReference type="Pfam" id="PF08545"/>
    </source>
</evidence>
<keyword evidence="2" id="KW-0012">Acyltransferase</keyword>
<gene>
    <name evidence="5" type="ORF">IDH44_20640</name>
</gene>
<evidence type="ECO:0000259" key="3">
    <source>
        <dbReference type="Pfam" id="PF08541"/>
    </source>
</evidence>
<dbReference type="InterPro" id="IPR016039">
    <property type="entry name" value="Thiolase-like"/>
</dbReference>
<dbReference type="NCBIfam" id="NF005541">
    <property type="entry name" value="PRK07204.1"/>
    <property type="match status" value="1"/>
</dbReference>
<organism evidence="5 6">
    <name type="scientific">Paenibacillus sabuli</name>
    <dbReference type="NCBI Taxonomy" id="2772509"/>
    <lineage>
        <taxon>Bacteria</taxon>
        <taxon>Bacillati</taxon>
        <taxon>Bacillota</taxon>
        <taxon>Bacilli</taxon>
        <taxon>Bacillales</taxon>
        <taxon>Paenibacillaceae</taxon>
        <taxon>Paenibacillus</taxon>
    </lineage>
</organism>
<dbReference type="GO" id="GO:0006633">
    <property type="term" value="P:fatty acid biosynthetic process"/>
    <property type="evidence" value="ECO:0007669"/>
    <property type="project" value="InterPro"/>
</dbReference>
<dbReference type="CDD" id="cd00830">
    <property type="entry name" value="KAS_III"/>
    <property type="match status" value="1"/>
</dbReference>
<dbReference type="PANTHER" id="PTHR34069:SF2">
    <property type="entry name" value="BETA-KETOACYL-[ACYL-CARRIER-PROTEIN] SYNTHASE III"/>
    <property type="match status" value="1"/>
</dbReference>
<proteinExistence type="predicted"/>
<keyword evidence="6" id="KW-1185">Reference proteome</keyword>
<accession>A0A927GTZ3</accession>
<dbReference type="RefSeq" id="WP_190920711.1">
    <property type="nucleotide sequence ID" value="NZ_JACXIZ010000041.1"/>
</dbReference>
<dbReference type="Pfam" id="PF08545">
    <property type="entry name" value="ACP_syn_III"/>
    <property type="match status" value="1"/>
</dbReference>
<dbReference type="InterPro" id="IPR013751">
    <property type="entry name" value="ACP_syn_III_N"/>
</dbReference>
<dbReference type="GO" id="GO:0044550">
    <property type="term" value="P:secondary metabolite biosynthetic process"/>
    <property type="evidence" value="ECO:0007669"/>
    <property type="project" value="TreeGrafter"/>
</dbReference>
<dbReference type="GO" id="GO:0004315">
    <property type="term" value="F:3-oxoacyl-[acyl-carrier-protein] synthase activity"/>
    <property type="evidence" value="ECO:0007669"/>
    <property type="project" value="InterPro"/>
</dbReference>
<dbReference type="PANTHER" id="PTHR34069">
    <property type="entry name" value="3-OXOACYL-[ACYL-CARRIER-PROTEIN] SYNTHASE 3"/>
    <property type="match status" value="1"/>
</dbReference>
<evidence type="ECO:0000256" key="1">
    <source>
        <dbReference type="ARBA" id="ARBA00022679"/>
    </source>
</evidence>
<dbReference type="AlphaFoldDB" id="A0A927GTZ3"/>
<reference evidence="5" key="1">
    <citation type="submission" date="2020-09" db="EMBL/GenBank/DDBJ databases">
        <title>A novel bacterium of genus Paenibacillus, isolated from South China Sea.</title>
        <authorList>
            <person name="Huang H."/>
            <person name="Mo K."/>
            <person name="Hu Y."/>
        </authorList>
    </citation>
    <scope>NUCLEOTIDE SEQUENCE</scope>
    <source>
        <strain evidence="5">IB182496</strain>
    </source>
</reference>
<dbReference type="Pfam" id="PF08541">
    <property type="entry name" value="ACP_syn_III_C"/>
    <property type="match status" value="1"/>
</dbReference>
<comment type="caution">
    <text evidence="5">The sequence shown here is derived from an EMBL/GenBank/DDBJ whole genome shotgun (WGS) entry which is preliminary data.</text>
</comment>
<keyword evidence="1" id="KW-0808">Transferase</keyword>
<protein>
    <submittedName>
        <fullName evidence="5">Beta-ketoacyl-ACP synthase III</fullName>
    </submittedName>
</protein>